<accession>A0AC60P988</accession>
<dbReference type="Proteomes" id="UP000805193">
    <property type="component" value="Unassembled WGS sequence"/>
</dbReference>
<keyword evidence="2" id="KW-1185">Reference proteome</keyword>
<comment type="caution">
    <text evidence="1">The sequence shown here is derived from an EMBL/GenBank/DDBJ whole genome shotgun (WGS) entry which is preliminary data.</text>
</comment>
<proteinExistence type="predicted"/>
<reference evidence="1 2" key="1">
    <citation type="journal article" date="2020" name="Cell">
        <title>Large-Scale Comparative Analyses of Tick Genomes Elucidate Their Genetic Diversity and Vector Capacities.</title>
        <authorList>
            <consortium name="Tick Genome and Microbiome Consortium (TIGMIC)"/>
            <person name="Jia N."/>
            <person name="Wang J."/>
            <person name="Shi W."/>
            <person name="Du L."/>
            <person name="Sun Y."/>
            <person name="Zhan W."/>
            <person name="Jiang J.F."/>
            <person name="Wang Q."/>
            <person name="Zhang B."/>
            <person name="Ji P."/>
            <person name="Bell-Sakyi L."/>
            <person name="Cui X.M."/>
            <person name="Yuan T.T."/>
            <person name="Jiang B.G."/>
            <person name="Yang W.F."/>
            <person name="Lam T.T."/>
            <person name="Chang Q.C."/>
            <person name="Ding S.J."/>
            <person name="Wang X.J."/>
            <person name="Zhu J.G."/>
            <person name="Ruan X.D."/>
            <person name="Zhao L."/>
            <person name="Wei J.T."/>
            <person name="Ye R.Z."/>
            <person name="Que T.C."/>
            <person name="Du C.H."/>
            <person name="Zhou Y.H."/>
            <person name="Cheng J.X."/>
            <person name="Dai P.F."/>
            <person name="Guo W.B."/>
            <person name="Han X.H."/>
            <person name="Huang E.J."/>
            <person name="Li L.F."/>
            <person name="Wei W."/>
            <person name="Gao Y.C."/>
            <person name="Liu J.Z."/>
            <person name="Shao H.Z."/>
            <person name="Wang X."/>
            <person name="Wang C.C."/>
            <person name="Yang T.C."/>
            <person name="Huo Q.B."/>
            <person name="Li W."/>
            <person name="Chen H.Y."/>
            <person name="Chen S.E."/>
            <person name="Zhou L.G."/>
            <person name="Ni X.B."/>
            <person name="Tian J.H."/>
            <person name="Sheng Y."/>
            <person name="Liu T."/>
            <person name="Pan Y.S."/>
            <person name="Xia L.Y."/>
            <person name="Li J."/>
            <person name="Zhao F."/>
            <person name="Cao W.C."/>
        </authorList>
    </citation>
    <scope>NUCLEOTIDE SEQUENCE [LARGE SCALE GENOMIC DNA]</scope>
    <source>
        <strain evidence="1">Iper-2018</strain>
    </source>
</reference>
<gene>
    <name evidence="1" type="ORF">HPB47_006995</name>
</gene>
<organism evidence="1 2">
    <name type="scientific">Ixodes persulcatus</name>
    <name type="common">Taiga tick</name>
    <dbReference type="NCBI Taxonomy" id="34615"/>
    <lineage>
        <taxon>Eukaryota</taxon>
        <taxon>Metazoa</taxon>
        <taxon>Ecdysozoa</taxon>
        <taxon>Arthropoda</taxon>
        <taxon>Chelicerata</taxon>
        <taxon>Arachnida</taxon>
        <taxon>Acari</taxon>
        <taxon>Parasitiformes</taxon>
        <taxon>Ixodida</taxon>
        <taxon>Ixodoidea</taxon>
        <taxon>Ixodidae</taxon>
        <taxon>Ixodinae</taxon>
        <taxon>Ixodes</taxon>
    </lineage>
</organism>
<evidence type="ECO:0000313" key="1">
    <source>
        <dbReference type="EMBL" id="KAG0415827.1"/>
    </source>
</evidence>
<evidence type="ECO:0000313" key="2">
    <source>
        <dbReference type="Proteomes" id="UP000805193"/>
    </source>
</evidence>
<dbReference type="EMBL" id="JABSTQ010011021">
    <property type="protein sequence ID" value="KAG0415827.1"/>
    <property type="molecule type" value="Genomic_DNA"/>
</dbReference>
<sequence length="69" mass="7814">MQKCAVDADIPPPRKQLLEQFTTDKELQDYYDKSPYSHLFNIPGLKEQSERLVAAGFPGTLLVSAAERF</sequence>
<name>A0AC60P988_IXOPE</name>
<protein>
    <submittedName>
        <fullName evidence="1">Uncharacterized protein</fullName>
    </submittedName>
</protein>